<reference evidence="1 2" key="1">
    <citation type="submission" date="2016-10" db="EMBL/GenBank/DDBJ databases">
        <authorList>
            <person name="de Groot N.N."/>
        </authorList>
    </citation>
    <scope>NUCLEOTIDE SEQUENCE [LARGE SCALE GENOMIC DNA]</scope>
    <source>
        <strain evidence="1 2">D15d</strain>
    </source>
</reference>
<gene>
    <name evidence="1" type="ORF">SAMN05216537_10878</name>
</gene>
<organism evidence="1 2">
    <name type="scientific">Lachnospira multipara</name>
    <dbReference type="NCBI Taxonomy" id="28051"/>
    <lineage>
        <taxon>Bacteria</taxon>
        <taxon>Bacillati</taxon>
        <taxon>Bacillota</taxon>
        <taxon>Clostridia</taxon>
        <taxon>Lachnospirales</taxon>
        <taxon>Lachnospiraceae</taxon>
        <taxon>Lachnospira</taxon>
    </lineage>
</organism>
<dbReference type="Pfam" id="PF06949">
    <property type="entry name" value="DUF1292"/>
    <property type="match status" value="1"/>
</dbReference>
<keyword evidence="2" id="KW-1185">Reference proteome</keyword>
<evidence type="ECO:0008006" key="3">
    <source>
        <dbReference type="Google" id="ProtNLM"/>
    </source>
</evidence>
<dbReference type="Proteomes" id="UP000236726">
    <property type="component" value="Unassembled WGS sequence"/>
</dbReference>
<dbReference type="InterPro" id="IPR009711">
    <property type="entry name" value="UPF0473"/>
</dbReference>
<protein>
    <recommendedName>
        <fullName evidence="3">DUF1292 domain-containing protein</fullName>
    </recommendedName>
</protein>
<dbReference type="RefSeq" id="WP_103952826.1">
    <property type="nucleotide sequence ID" value="NZ_FNUL01000008.1"/>
</dbReference>
<proteinExistence type="predicted"/>
<name>A0A1H5USH1_9FIRM</name>
<evidence type="ECO:0000313" key="1">
    <source>
        <dbReference type="EMBL" id="SEF77924.1"/>
    </source>
</evidence>
<evidence type="ECO:0000313" key="2">
    <source>
        <dbReference type="Proteomes" id="UP000236726"/>
    </source>
</evidence>
<sequence>MEKISLISEDGDKIDLYILEETRISGVNYILATESDDESEEAEVYILKDTSKSTEADAIYEFVEDDSELDAVAKVFSELLEDVDFR</sequence>
<accession>A0A1H5USH1</accession>
<dbReference type="AlphaFoldDB" id="A0A1H5USH1"/>
<dbReference type="EMBL" id="FNUL01000008">
    <property type="protein sequence ID" value="SEF77924.1"/>
    <property type="molecule type" value="Genomic_DNA"/>
</dbReference>